<protein>
    <submittedName>
        <fullName evidence="8">Xanthine/uracil permease</fullName>
    </submittedName>
</protein>
<dbReference type="PANTHER" id="PTHR43337">
    <property type="entry name" value="XANTHINE/URACIL PERMEASE C887.17-RELATED"/>
    <property type="match status" value="1"/>
</dbReference>
<evidence type="ECO:0000256" key="4">
    <source>
        <dbReference type="ARBA" id="ARBA00022692"/>
    </source>
</evidence>
<feature type="transmembrane region" description="Helical" evidence="7">
    <location>
        <begin position="99"/>
        <end position="118"/>
    </location>
</feature>
<feature type="transmembrane region" description="Helical" evidence="7">
    <location>
        <begin position="278"/>
        <end position="301"/>
    </location>
</feature>
<feature type="transmembrane region" description="Helical" evidence="7">
    <location>
        <begin position="410"/>
        <end position="429"/>
    </location>
</feature>
<accession>A0ABN6IWU0</accession>
<feature type="transmembrane region" description="Helical" evidence="7">
    <location>
        <begin position="240"/>
        <end position="258"/>
    </location>
</feature>
<keyword evidence="6 7" id="KW-0472">Membrane</keyword>
<comment type="similarity">
    <text evidence="2">Belongs to the nucleobase:cation symporter-2 (NCS2) (TC 2.A.40) family. Azg-like subfamily.</text>
</comment>
<dbReference type="Proteomes" id="UP000824633">
    <property type="component" value="Chromosome"/>
</dbReference>
<feature type="transmembrane region" description="Helical" evidence="7">
    <location>
        <begin position="48"/>
        <end position="66"/>
    </location>
</feature>
<dbReference type="PANTHER" id="PTHR43337:SF2">
    <property type="entry name" value="XANTHINE_URACIL PERMEASE"/>
    <property type="match status" value="1"/>
</dbReference>
<feature type="transmembrane region" description="Helical" evidence="7">
    <location>
        <begin position="130"/>
        <end position="147"/>
    </location>
</feature>
<feature type="transmembrane region" description="Helical" evidence="7">
    <location>
        <begin position="193"/>
        <end position="210"/>
    </location>
</feature>
<dbReference type="InterPro" id="IPR006043">
    <property type="entry name" value="NCS2"/>
</dbReference>
<evidence type="ECO:0000256" key="7">
    <source>
        <dbReference type="SAM" id="Phobius"/>
    </source>
</evidence>
<keyword evidence="5 7" id="KW-1133">Transmembrane helix</keyword>
<evidence type="ECO:0000256" key="6">
    <source>
        <dbReference type="ARBA" id="ARBA00023136"/>
    </source>
</evidence>
<keyword evidence="9" id="KW-1185">Reference proteome</keyword>
<evidence type="ECO:0000256" key="2">
    <source>
        <dbReference type="ARBA" id="ARBA00005697"/>
    </source>
</evidence>
<feature type="transmembrane region" description="Helical" evidence="7">
    <location>
        <begin position="372"/>
        <end position="398"/>
    </location>
</feature>
<evidence type="ECO:0000256" key="1">
    <source>
        <dbReference type="ARBA" id="ARBA00004141"/>
    </source>
</evidence>
<organism evidence="8 9">
    <name type="scientific">Clostridium gelidum</name>
    <dbReference type="NCBI Taxonomy" id="704125"/>
    <lineage>
        <taxon>Bacteria</taxon>
        <taxon>Bacillati</taxon>
        <taxon>Bacillota</taxon>
        <taxon>Clostridia</taxon>
        <taxon>Eubacteriales</taxon>
        <taxon>Clostridiaceae</taxon>
        <taxon>Clostridium</taxon>
    </lineage>
</organism>
<feature type="transmembrane region" description="Helical" evidence="7">
    <location>
        <begin position="167"/>
        <end position="186"/>
    </location>
</feature>
<sequence length="430" mass="46228">MKKFFKLKEHNVTVKGEILAALTSFFAAVYIIIVNANILSDGGIPVEPLIIATVLSSAVGCLLVAIISNTPLIIMPGMGINALFTYTIIQTLGLNYHQALAAVFISGVIFVIIALTPLSKSLIEAIPHNLKEAITIGIGLFITFIGLQKAKIVVADTSTLLKLGDITSPEVLAFIVIMIFTLVLFLKNVPGNFLISIIVGTIICIGFGIVDIRNIKYTMPNFNDYKDIFFNLDFSALGNIKFWIGIFSLTLVLLFENIGILHSQVSGILNRPDKTSKALIAVSFSTIGCALCGTSPSVSTVEGAAGLAAGGKTGFTAAITGLLFLVSLFFIPLISIIPNAALAPILIIVGCLMASNLRNLDYDDLSELFPCFITIVVMPLTYSIINGIALGFILYPICKLCCKKSHEVSVLRYATSFVFLLYFVANSLMH</sequence>
<evidence type="ECO:0000313" key="9">
    <source>
        <dbReference type="Proteomes" id="UP000824633"/>
    </source>
</evidence>
<dbReference type="InterPro" id="IPR045018">
    <property type="entry name" value="Azg-like"/>
</dbReference>
<feature type="transmembrane region" description="Helical" evidence="7">
    <location>
        <begin position="73"/>
        <end position="93"/>
    </location>
</feature>
<keyword evidence="3" id="KW-0813">Transport</keyword>
<evidence type="ECO:0000256" key="5">
    <source>
        <dbReference type="ARBA" id="ARBA00022989"/>
    </source>
</evidence>
<dbReference type="EMBL" id="AP024849">
    <property type="protein sequence ID" value="BCZ46600.1"/>
    <property type="molecule type" value="Genomic_DNA"/>
</dbReference>
<dbReference type="RefSeq" id="WP_224038074.1">
    <property type="nucleotide sequence ID" value="NZ_AP024849.1"/>
</dbReference>
<evidence type="ECO:0000313" key="8">
    <source>
        <dbReference type="EMBL" id="BCZ46600.1"/>
    </source>
</evidence>
<evidence type="ECO:0000256" key="3">
    <source>
        <dbReference type="ARBA" id="ARBA00022448"/>
    </source>
</evidence>
<comment type="subcellular location">
    <subcellularLocation>
        <location evidence="1">Membrane</location>
        <topology evidence="1">Multi-pass membrane protein</topology>
    </subcellularLocation>
</comment>
<dbReference type="Pfam" id="PF00860">
    <property type="entry name" value="Xan_ur_permease"/>
    <property type="match status" value="1"/>
</dbReference>
<name>A0ABN6IWU0_9CLOT</name>
<feature type="transmembrane region" description="Helical" evidence="7">
    <location>
        <begin position="12"/>
        <end position="36"/>
    </location>
</feature>
<gene>
    <name evidence="8" type="ORF">psyc5s11_26670</name>
</gene>
<reference evidence="9" key="1">
    <citation type="submission" date="2021-07" db="EMBL/GenBank/DDBJ databases">
        <title>Complete genome sequencing of a Clostridium isolate.</title>
        <authorList>
            <person name="Ueki A."/>
            <person name="Tonouchi A."/>
        </authorList>
    </citation>
    <scope>NUCLEOTIDE SEQUENCE [LARGE SCALE GENOMIC DNA]</scope>
    <source>
        <strain evidence="9">C5S11</strain>
    </source>
</reference>
<feature type="transmembrane region" description="Helical" evidence="7">
    <location>
        <begin position="341"/>
        <end position="360"/>
    </location>
</feature>
<keyword evidence="4 7" id="KW-0812">Transmembrane</keyword>
<proteinExistence type="inferred from homology"/>
<feature type="transmembrane region" description="Helical" evidence="7">
    <location>
        <begin position="313"/>
        <end position="334"/>
    </location>
</feature>